<dbReference type="EnsemblMetazoa" id="SMAR006379-RA">
    <property type="protein sequence ID" value="SMAR006379-PA"/>
    <property type="gene ID" value="SMAR006379"/>
</dbReference>
<evidence type="ECO:0000313" key="2">
    <source>
        <dbReference type="Proteomes" id="UP000014500"/>
    </source>
</evidence>
<keyword evidence="2" id="KW-1185">Reference proteome</keyword>
<organism evidence="1 2">
    <name type="scientific">Strigamia maritima</name>
    <name type="common">European centipede</name>
    <name type="synonym">Geophilus maritimus</name>
    <dbReference type="NCBI Taxonomy" id="126957"/>
    <lineage>
        <taxon>Eukaryota</taxon>
        <taxon>Metazoa</taxon>
        <taxon>Ecdysozoa</taxon>
        <taxon>Arthropoda</taxon>
        <taxon>Myriapoda</taxon>
        <taxon>Chilopoda</taxon>
        <taxon>Pleurostigmophora</taxon>
        <taxon>Geophilomorpha</taxon>
        <taxon>Linotaeniidae</taxon>
        <taxon>Strigamia</taxon>
    </lineage>
</organism>
<reference evidence="1" key="2">
    <citation type="submission" date="2015-02" db="UniProtKB">
        <authorList>
            <consortium name="EnsemblMetazoa"/>
        </authorList>
    </citation>
    <scope>IDENTIFICATION</scope>
</reference>
<proteinExistence type="predicted"/>
<dbReference type="EMBL" id="JH431694">
    <property type="status" value="NOT_ANNOTATED_CDS"/>
    <property type="molecule type" value="Genomic_DNA"/>
</dbReference>
<dbReference type="AlphaFoldDB" id="T1IYR2"/>
<dbReference type="HOGENOM" id="CLU_2906925_0_0_1"/>
<dbReference type="Proteomes" id="UP000014500">
    <property type="component" value="Unassembled WGS sequence"/>
</dbReference>
<accession>T1IYR2</accession>
<evidence type="ECO:0000313" key="1">
    <source>
        <dbReference type="EnsemblMetazoa" id="SMAR006379-PA"/>
    </source>
</evidence>
<protein>
    <submittedName>
        <fullName evidence="1">Uncharacterized protein</fullName>
    </submittedName>
</protein>
<name>T1IYR2_STRMM</name>
<reference evidence="2" key="1">
    <citation type="submission" date="2011-05" db="EMBL/GenBank/DDBJ databases">
        <authorList>
            <person name="Richards S.R."/>
            <person name="Qu J."/>
            <person name="Jiang H."/>
            <person name="Jhangiani S.N."/>
            <person name="Agravi P."/>
            <person name="Goodspeed R."/>
            <person name="Gross S."/>
            <person name="Mandapat C."/>
            <person name="Jackson L."/>
            <person name="Mathew T."/>
            <person name="Pu L."/>
            <person name="Thornton R."/>
            <person name="Saada N."/>
            <person name="Wilczek-Boney K.B."/>
            <person name="Lee S."/>
            <person name="Kovar C."/>
            <person name="Wu Y."/>
            <person name="Scherer S.E."/>
            <person name="Worley K.C."/>
            <person name="Muzny D.M."/>
            <person name="Gibbs R."/>
        </authorList>
    </citation>
    <scope>NUCLEOTIDE SEQUENCE</scope>
    <source>
        <strain evidence="2">Brora</strain>
    </source>
</reference>
<sequence>MKFNLALPSLGDIMIVKSAVLLWKQHSNDIIFSIDWDKRLFMDQRYFATETRNSNSNRSSRE</sequence>